<comment type="function">
    <text evidence="11">Transfers the 4'-phosphopantetheine moiety from coenzyme A to a Ser of acyl-carrier-protein.</text>
</comment>
<name>A0ABW5ZD95_9BACL</name>
<dbReference type="InterPro" id="IPR002582">
    <property type="entry name" value="ACPS"/>
</dbReference>
<evidence type="ECO:0000256" key="3">
    <source>
        <dbReference type="ARBA" id="ARBA00022490"/>
    </source>
</evidence>
<proteinExistence type="inferred from homology"/>
<evidence type="ECO:0000256" key="6">
    <source>
        <dbReference type="ARBA" id="ARBA00022723"/>
    </source>
</evidence>
<evidence type="ECO:0000256" key="9">
    <source>
        <dbReference type="ARBA" id="ARBA00023098"/>
    </source>
</evidence>
<sequence length="118" mass="13219">MIHGIGLDIVEIERIDKLLVRQPKIIRRVLTEREQQQFGQLGERRRLEFLAGRFAVKEAYAKALGCGIGSELSFQDIEIEKASSGKPYISHPDYQVHVSITHTKEYAAAQVVIEGTGA</sequence>
<dbReference type="NCBIfam" id="TIGR00556">
    <property type="entry name" value="pantethn_trn"/>
    <property type="match status" value="1"/>
</dbReference>
<evidence type="ECO:0000256" key="8">
    <source>
        <dbReference type="ARBA" id="ARBA00022842"/>
    </source>
</evidence>
<protein>
    <recommendedName>
        <fullName evidence="11">Holo-[acyl-carrier-protein] synthase</fullName>
        <shortName evidence="11">Holo-ACP synthase</shortName>
        <ecNumber evidence="11">2.7.8.7</ecNumber>
    </recommendedName>
    <alternativeName>
        <fullName evidence="11">4'-phosphopantetheinyl transferase AcpS</fullName>
    </alternativeName>
</protein>
<keyword evidence="6 11" id="KW-0479">Metal-binding</keyword>
<dbReference type="InterPro" id="IPR004568">
    <property type="entry name" value="Ppantetheine-prot_Trfase_dom"/>
</dbReference>
<keyword evidence="4 11" id="KW-0444">Lipid biosynthesis</keyword>
<reference evidence="14" key="1">
    <citation type="journal article" date="2019" name="Int. J. Syst. Evol. Microbiol.">
        <title>The Global Catalogue of Microorganisms (GCM) 10K type strain sequencing project: providing services to taxonomists for standard genome sequencing and annotation.</title>
        <authorList>
            <consortium name="The Broad Institute Genomics Platform"/>
            <consortium name="The Broad Institute Genome Sequencing Center for Infectious Disease"/>
            <person name="Wu L."/>
            <person name="Ma J."/>
        </authorList>
    </citation>
    <scope>NUCLEOTIDE SEQUENCE [LARGE SCALE GENOMIC DNA]</scope>
    <source>
        <strain evidence="14">KCTC 13528</strain>
    </source>
</reference>
<evidence type="ECO:0000313" key="14">
    <source>
        <dbReference type="Proteomes" id="UP001597561"/>
    </source>
</evidence>
<keyword evidence="5 11" id="KW-0808">Transferase</keyword>
<dbReference type="Proteomes" id="UP001597561">
    <property type="component" value="Unassembled WGS sequence"/>
</dbReference>
<feature type="binding site" evidence="11">
    <location>
        <position position="8"/>
    </location>
    <ligand>
        <name>Mg(2+)</name>
        <dbReference type="ChEBI" id="CHEBI:18420"/>
    </ligand>
</feature>
<evidence type="ECO:0000256" key="2">
    <source>
        <dbReference type="ARBA" id="ARBA00010990"/>
    </source>
</evidence>
<dbReference type="NCBIfam" id="TIGR00516">
    <property type="entry name" value="acpS"/>
    <property type="match status" value="1"/>
</dbReference>
<comment type="subcellular location">
    <subcellularLocation>
        <location evidence="11">Cytoplasm</location>
    </subcellularLocation>
</comment>
<comment type="catalytic activity">
    <reaction evidence="11">
        <text>apo-[ACP] + CoA = holo-[ACP] + adenosine 3',5'-bisphosphate + H(+)</text>
        <dbReference type="Rhea" id="RHEA:12068"/>
        <dbReference type="Rhea" id="RHEA-COMP:9685"/>
        <dbReference type="Rhea" id="RHEA-COMP:9690"/>
        <dbReference type="ChEBI" id="CHEBI:15378"/>
        <dbReference type="ChEBI" id="CHEBI:29999"/>
        <dbReference type="ChEBI" id="CHEBI:57287"/>
        <dbReference type="ChEBI" id="CHEBI:58343"/>
        <dbReference type="ChEBI" id="CHEBI:64479"/>
        <dbReference type="EC" id="2.7.8.7"/>
    </reaction>
</comment>
<comment type="cofactor">
    <cofactor evidence="1 11">
        <name>Mg(2+)</name>
        <dbReference type="ChEBI" id="CHEBI:18420"/>
    </cofactor>
</comment>
<comment type="caution">
    <text evidence="13">The sequence shown here is derived from an EMBL/GenBank/DDBJ whole genome shotgun (WGS) entry which is preliminary data.</text>
</comment>
<feature type="domain" description="4'-phosphopantetheinyl transferase" evidence="12">
    <location>
        <begin position="4"/>
        <end position="109"/>
    </location>
</feature>
<dbReference type="SUPFAM" id="SSF56214">
    <property type="entry name" value="4'-phosphopantetheinyl transferase"/>
    <property type="match status" value="1"/>
</dbReference>
<dbReference type="Gene3D" id="3.90.470.20">
    <property type="entry name" value="4'-phosphopantetheinyl transferase domain"/>
    <property type="match status" value="1"/>
</dbReference>
<evidence type="ECO:0000256" key="7">
    <source>
        <dbReference type="ARBA" id="ARBA00022832"/>
    </source>
</evidence>
<keyword evidence="7 11" id="KW-0276">Fatty acid metabolism</keyword>
<dbReference type="InterPro" id="IPR050559">
    <property type="entry name" value="P-Pant_transferase_sf"/>
</dbReference>
<gene>
    <name evidence="11 13" type="primary">acpS</name>
    <name evidence="13" type="ORF">ACFS5P_03295</name>
</gene>
<comment type="similarity">
    <text evidence="2">Belongs to the P-Pant transferase superfamily. Gsp/Sfp/HetI/AcpT family.</text>
</comment>
<evidence type="ECO:0000256" key="4">
    <source>
        <dbReference type="ARBA" id="ARBA00022516"/>
    </source>
</evidence>
<feature type="binding site" evidence="11">
    <location>
        <position position="58"/>
    </location>
    <ligand>
        <name>Mg(2+)</name>
        <dbReference type="ChEBI" id="CHEBI:18420"/>
    </ligand>
</feature>
<keyword evidence="14" id="KW-1185">Reference proteome</keyword>
<dbReference type="Pfam" id="PF01648">
    <property type="entry name" value="ACPS"/>
    <property type="match status" value="1"/>
</dbReference>
<dbReference type="RefSeq" id="WP_204729575.1">
    <property type="nucleotide sequence ID" value="NZ_JAFBDK010000009.1"/>
</dbReference>
<organism evidence="13 14">
    <name type="scientific">Jeotgalibacillus terrae</name>
    <dbReference type="NCBI Taxonomy" id="587735"/>
    <lineage>
        <taxon>Bacteria</taxon>
        <taxon>Bacillati</taxon>
        <taxon>Bacillota</taxon>
        <taxon>Bacilli</taxon>
        <taxon>Bacillales</taxon>
        <taxon>Caryophanaceae</taxon>
        <taxon>Jeotgalibacillus</taxon>
    </lineage>
</organism>
<dbReference type="HAMAP" id="MF_00101">
    <property type="entry name" value="AcpS"/>
    <property type="match status" value="1"/>
</dbReference>
<keyword evidence="10 11" id="KW-0275">Fatty acid biosynthesis</keyword>
<dbReference type="InterPro" id="IPR008278">
    <property type="entry name" value="4-PPantetheinyl_Trfase_dom"/>
</dbReference>
<evidence type="ECO:0000256" key="10">
    <source>
        <dbReference type="ARBA" id="ARBA00023160"/>
    </source>
</evidence>
<evidence type="ECO:0000256" key="1">
    <source>
        <dbReference type="ARBA" id="ARBA00001946"/>
    </source>
</evidence>
<keyword evidence="3 11" id="KW-0963">Cytoplasm</keyword>
<evidence type="ECO:0000256" key="11">
    <source>
        <dbReference type="HAMAP-Rule" id="MF_00101"/>
    </source>
</evidence>
<keyword evidence="8 11" id="KW-0460">Magnesium</keyword>
<dbReference type="GO" id="GO:0008897">
    <property type="term" value="F:holo-[acyl-carrier-protein] synthase activity"/>
    <property type="evidence" value="ECO:0007669"/>
    <property type="project" value="UniProtKB-EC"/>
</dbReference>
<dbReference type="PANTHER" id="PTHR12215:SF10">
    <property type="entry name" value="L-AMINOADIPATE-SEMIALDEHYDE DEHYDROGENASE-PHOSPHOPANTETHEINYL TRANSFERASE"/>
    <property type="match status" value="1"/>
</dbReference>
<dbReference type="InterPro" id="IPR037143">
    <property type="entry name" value="4-PPantetheinyl_Trfase_dom_sf"/>
</dbReference>
<evidence type="ECO:0000256" key="5">
    <source>
        <dbReference type="ARBA" id="ARBA00022679"/>
    </source>
</evidence>
<keyword evidence="9 11" id="KW-0443">Lipid metabolism</keyword>
<dbReference type="EMBL" id="JBHUPG010000005">
    <property type="protein sequence ID" value="MFD2910884.1"/>
    <property type="molecule type" value="Genomic_DNA"/>
</dbReference>
<evidence type="ECO:0000259" key="12">
    <source>
        <dbReference type="Pfam" id="PF01648"/>
    </source>
</evidence>
<accession>A0ABW5ZD95</accession>
<evidence type="ECO:0000313" key="13">
    <source>
        <dbReference type="EMBL" id="MFD2910884.1"/>
    </source>
</evidence>
<dbReference type="PANTHER" id="PTHR12215">
    <property type="entry name" value="PHOSPHOPANTETHEINE TRANSFERASE"/>
    <property type="match status" value="1"/>
</dbReference>
<comment type="similarity">
    <text evidence="11">Belongs to the P-Pant transferase superfamily. AcpS family.</text>
</comment>
<dbReference type="EC" id="2.7.8.7" evidence="11"/>